<evidence type="ECO:0000313" key="5">
    <source>
        <dbReference type="EMBL" id="MCP3428218.1"/>
    </source>
</evidence>
<dbReference type="PANTHER" id="PTHR44591:SF3">
    <property type="entry name" value="RESPONSE REGULATORY DOMAIN-CONTAINING PROTEIN"/>
    <property type="match status" value="1"/>
</dbReference>
<proteinExistence type="predicted"/>
<sequence length="296" mass="33716">MNFNKPKILVIDANMHFAEVLPETYKYFDIEVVQKPSEGLQVAYQGDVDVILLDLDTELHNPFELSMQFKQSMITRDIPIIVISNDESLQMRINTFRFGGVDYLSKDSSTAQFVSKITHHVNAYKRAKDYQYLDAQKNITPEYQLDLRLKKLKRRNVENEQLSLLLFDVDTSQVTISLADACDISKEMCSETLQSIINRIIKRENDSVVKLSDTKFAVVLPNTDLQGALSVADRINETFFFTTNSPTSKINFPSNALKVGITTVNHLFNNSHQSILESAEAALEEAKRSNEFFCIN</sequence>
<reference evidence="5" key="1">
    <citation type="submission" date="2022-07" db="EMBL/GenBank/DDBJ databases">
        <title>Characterization of the Novel Bacterium Alteromonas immobilis LMIT006 and Alteromonas gregis LMIT007.</title>
        <authorList>
            <person name="Lin X."/>
        </authorList>
    </citation>
    <scope>NUCLEOTIDE SEQUENCE</scope>
    <source>
        <strain evidence="5">LMIT007</strain>
    </source>
</reference>
<feature type="domain" description="Response regulatory" evidence="3">
    <location>
        <begin position="7"/>
        <end position="121"/>
    </location>
</feature>
<dbReference type="PANTHER" id="PTHR44591">
    <property type="entry name" value="STRESS RESPONSE REGULATOR PROTEIN 1"/>
    <property type="match status" value="1"/>
</dbReference>
<dbReference type="SUPFAM" id="SSF55073">
    <property type="entry name" value="Nucleotide cyclase"/>
    <property type="match status" value="1"/>
</dbReference>
<dbReference type="InterPro" id="IPR000160">
    <property type="entry name" value="GGDEF_dom"/>
</dbReference>
<dbReference type="GO" id="GO:0000160">
    <property type="term" value="P:phosphorelay signal transduction system"/>
    <property type="evidence" value="ECO:0007669"/>
    <property type="project" value="InterPro"/>
</dbReference>
<protein>
    <submittedName>
        <fullName evidence="5">Response regulator</fullName>
    </submittedName>
</protein>
<dbReference type="PROSITE" id="PS50887">
    <property type="entry name" value="GGDEF"/>
    <property type="match status" value="1"/>
</dbReference>
<dbReference type="InterPro" id="IPR043128">
    <property type="entry name" value="Rev_trsase/Diguanyl_cyclase"/>
</dbReference>
<dbReference type="InterPro" id="IPR029787">
    <property type="entry name" value="Nucleotide_cyclase"/>
</dbReference>
<evidence type="ECO:0000256" key="1">
    <source>
        <dbReference type="ARBA" id="ARBA00022553"/>
    </source>
</evidence>
<dbReference type="Gene3D" id="3.40.50.2300">
    <property type="match status" value="1"/>
</dbReference>
<organism evidence="5 6">
    <name type="scientific">Opacimonas viscosa</name>
    <dbReference type="NCBI Taxonomy" id="2961944"/>
    <lineage>
        <taxon>Bacteria</taxon>
        <taxon>Pseudomonadati</taxon>
        <taxon>Pseudomonadota</taxon>
        <taxon>Gammaproteobacteria</taxon>
        <taxon>Alteromonadales</taxon>
        <taxon>Alteromonadaceae</taxon>
        <taxon>Opacimonas</taxon>
    </lineage>
</organism>
<keyword evidence="1 2" id="KW-0597">Phosphoprotein</keyword>
<dbReference type="InterPro" id="IPR050595">
    <property type="entry name" value="Bact_response_regulator"/>
</dbReference>
<dbReference type="CDD" id="cd00156">
    <property type="entry name" value="REC"/>
    <property type="match status" value="1"/>
</dbReference>
<dbReference type="InterPro" id="IPR001789">
    <property type="entry name" value="Sig_transdc_resp-reg_receiver"/>
</dbReference>
<gene>
    <name evidence="5" type="ORF">NLF92_04590</name>
</gene>
<accession>A0AA41X2C9</accession>
<dbReference type="SMART" id="SM00448">
    <property type="entry name" value="REC"/>
    <property type="match status" value="1"/>
</dbReference>
<dbReference type="Proteomes" id="UP001165413">
    <property type="component" value="Unassembled WGS sequence"/>
</dbReference>
<dbReference type="Gene3D" id="3.30.70.270">
    <property type="match status" value="1"/>
</dbReference>
<name>A0AA41X2C9_9ALTE</name>
<dbReference type="PROSITE" id="PS50110">
    <property type="entry name" value="RESPONSE_REGULATORY"/>
    <property type="match status" value="1"/>
</dbReference>
<feature type="domain" description="GGDEF" evidence="4">
    <location>
        <begin position="160"/>
        <end position="296"/>
    </location>
</feature>
<evidence type="ECO:0000313" key="6">
    <source>
        <dbReference type="Proteomes" id="UP001165413"/>
    </source>
</evidence>
<comment type="caution">
    <text evidence="5">The sequence shown here is derived from an EMBL/GenBank/DDBJ whole genome shotgun (WGS) entry which is preliminary data.</text>
</comment>
<dbReference type="AlphaFoldDB" id="A0AA41X2C9"/>
<dbReference type="Pfam" id="PF00072">
    <property type="entry name" value="Response_reg"/>
    <property type="match status" value="1"/>
</dbReference>
<dbReference type="InterPro" id="IPR011006">
    <property type="entry name" value="CheY-like_superfamily"/>
</dbReference>
<dbReference type="RefSeq" id="WP_254099337.1">
    <property type="nucleotide sequence ID" value="NZ_JANATA010000005.1"/>
</dbReference>
<evidence type="ECO:0000256" key="2">
    <source>
        <dbReference type="PROSITE-ProRule" id="PRU00169"/>
    </source>
</evidence>
<feature type="modified residue" description="4-aspartylphosphate" evidence="2">
    <location>
        <position position="54"/>
    </location>
</feature>
<keyword evidence="6" id="KW-1185">Reference proteome</keyword>
<evidence type="ECO:0000259" key="4">
    <source>
        <dbReference type="PROSITE" id="PS50887"/>
    </source>
</evidence>
<evidence type="ECO:0000259" key="3">
    <source>
        <dbReference type="PROSITE" id="PS50110"/>
    </source>
</evidence>
<dbReference type="SUPFAM" id="SSF52172">
    <property type="entry name" value="CheY-like"/>
    <property type="match status" value="1"/>
</dbReference>
<dbReference type="Pfam" id="PF00990">
    <property type="entry name" value="GGDEF"/>
    <property type="match status" value="1"/>
</dbReference>
<dbReference type="EMBL" id="JANATA010000005">
    <property type="protein sequence ID" value="MCP3428218.1"/>
    <property type="molecule type" value="Genomic_DNA"/>
</dbReference>
<dbReference type="SMART" id="SM00267">
    <property type="entry name" value="GGDEF"/>
    <property type="match status" value="1"/>
</dbReference>